<keyword evidence="4" id="KW-0442">Lipid degradation</keyword>
<feature type="short sequence motif" description="GXSXG" evidence="4">
    <location>
        <begin position="188"/>
        <end position="192"/>
    </location>
</feature>
<feature type="active site" description="Nucleophile" evidence="4">
    <location>
        <position position="190"/>
    </location>
</feature>
<feature type="short sequence motif" description="GXGXXG" evidence="4">
    <location>
        <begin position="154"/>
        <end position="159"/>
    </location>
</feature>
<evidence type="ECO:0000256" key="4">
    <source>
        <dbReference type="PROSITE-ProRule" id="PRU01161"/>
    </source>
</evidence>
<dbReference type="AlphaFoldDB" id="A0AAF3FH41"/>
<sequence length="482" mass="53952">MSDWIKALLRSCCLTITGGGMPVQRCGHQLTSKKKMERIDSLVTFAKTATPAAMSQKMFDVVSIPQSTVHELILLLTLGGDPAQLIEDGYGERVLAERVESGSVCAECEQKFDAFLKYAGPIYEEMWDQTPLKISCNTPGRGVPGGVLPLCLDGGGMRGLVSVVCLLFSSRRLLGDESLPDYFDWLIGTSTGSMLALSLSQGKSLKECFFQYWDMKRKIFLDGSTMARLFGNQVTEQTRNIETILKECFPTETFHGSSRRLTVPAFDITTSPGRLFTFRNYAFDRPFGSQLPAEQDAFFREAARASSAAPTYFEPFHYNGRKLVDGSFVANSPLNILWKEYDNFFKFDNKIRFHGVISIGTGEPQLTERKIKELTTFKRKAINIATVGTLILEQCVGQDQCIVEAASDRCGAQGIPFIRLSPVGINVRIDQIDDGKLLDMIWKTLFWLYENVNQVDKLGELLFKLHSDPAERGRQRRSNTIL</sequence>
<reference evidence="7" key="1">
    <citation type="submission" date="2024-02" db="UniProtKB">
        <authorList>
            <consortium name="WormBaseParasite"/>
        </authorList>
    </citation>
    <scope>IDENTIFICATION</scope>
</reference>
<keyword evidence="3 4" id="KW-0443">Lipid metabolism</keyword>
<dbReference type="Pfam" id="PF01734">
    <property type="entry name" value="Patatin"/>
    <property type="match status" value="1"/>
</dbReference>
<feature type="active site" description="Proton acceptor" evidence="4">
    <location>
        <position position="325"/>
    </location>
</feature>
<comment type="caution">
    <text evidence="4">Lacks conserved residue(s) required for the propagation of feature annotation.</text>
</comment>
<dbReference type="GO" id="GO:0005739">
    <property type="term" value="C:mitochondrion"/>
    <property type="evidence" value="ECO:0007669"/>
    <property type="project" value="TreeGrafter"/>
</dbReference>
<dbReference type="PANTHER" id="PTHR24139">
    <property type="entry name" value="CALCIUM-INDEPENDENT PHOSPHOLIPASE A2"/>
    <property type="match status" value="1"/>
</dbReference>
<organism evidence="6 7">
    <name type="scientific">Mesorhabditis belari</name>
    <dbReference type="NCBI Taxonomy" id="2138241"/>
    <lineage>
        <taxon>Eukaryota</taxon>
        <taxon>Metazoa</taxon>
        <taxon>Ecdysozoa</taxon>
        <taxon>Nematoda</taxon>
        <taxon>Chromadorea</taxon>
        <taxon>Rhabditida</taxon>
        <taxon>Rhabditina</taxon>
        <taxon>Rhabditomorpha</taxon>
        <taxon>Rhabditoidea</taxon>
        <taxon>Rhabditidae</taxon>
        <taxon>Mesorhabditinae</taxon>
        <taxon>Mesorhabditis</taxon>
    </lineage>
</organism>
<evidence type="ECO:0000313" key="7">
    <source>
        <dbReference type="WBParaSite" id="MBELARI_LOCUS6303"/>
    </source>
</evidence>
<feature type="domain" description="PNPLA" evidence="5">
    <location>
        <begin position="150"/>
        <end position="338"/>
    </location>
</feature>
<dbReference type="GO" id="GO:0052816">
    <property type="term" value="F:long-chain fatty acyl-CoA hydrolase activity"/>
    <property type="evidence" value="ECO:0007669"/>
    <property type="project" value="TreeGrafter"/>
</dbReference>
<evidence type="ECO:0000313" key="6">
    <source>
        <dbReference type="Proteomes" id="UP000887575"/>
    </source>
</evidence>
<dbReference type="InterPro" id="IPR002641">
    <property type="entry name" value="PNPLA_dom"/>
</dbReference>
<protein>
    <submittedName>
        <fullName evidence="7">PNPLA domain-containing protein</fullName>
    </submittedName>
</protein>
<evidence type="ECO:0000256" key="1">
    <source>
        <dbReference type="ARBA" id="ARBA00022737"/>
    </source>
</evidence>
<evidence type="ECO:0000256" key="3">
    <source>
        <dbReference type="ARBA" id="ARBA00023098"/>
    </source>
</evidence>
<dbReference type="GO" id="GO:2000304">
    <property type="term" value="P:positive regulation of ceramide biosynthetic process"/>
    <property type="evidence" value="ECO:0007669"/>
    <property type="project" value="TreeGrafter"/>
</dbReference>
<dbReference type="WBParaSite" id="MBELARI_LOCUS6303">
    <property type="protein sequence ID" value="MBELARI_LOCUS6303"/>
    <property type="gene ID" value="MBELARI_LOCUS6303"/>
</dbReference>
<keyword evidence="2" id="KW-0040">ANK repeat</keyword>
<evidence type="ECO:0000256" key="2">
    <source>
        <dbReference type="ARBA" id="ARBA00023043"/>
    </source>
</evidence>
<dbReference type="InterPro" id="IPR047148">
    <property type="entry name" value="PLPL9"/>
</dbReference>
<proteinExistence type="predicted"/>
<dbReference type="GO" id="GO:0016042">
    <property type="term" value="P:lipid catabolic process"/>
    <property type="evidence" value="ECO:0007669"/>
    <property type="project" value="UniProtKB-UniRule"/>
</dbReference>
<dbReference type="SUPFAM" id="SSF52151">
    <property type="entry name" value="FabD/lysophospholipase-like"/>
    <property type="match status" value="1"/>
</dbReference>
<dbReference type="PANTHER" id="PTHR24139:SF35">
    <property type="entry name" value="PNPLA DOMAIN-CONTAINING PROTEIN"/>
    <property type="match status" value="1"/>
</dbReference>
<accession>A0AAF3FH41</accession>
<keyword evidence="4" id="KW-0378">Hydrolase</keyword>
<name>A0AAF3FH41_9BILA</name>
<dbReference type="PROSITE" id="PS51635">
    <property type="entry name" value="PNPLA"/>
    <property type="match status" value="1"/>
</dbReference>
<evidence type="ECO:0000259" key="5">
    <source>
        <dbReference type="PROSITE" id="PS51635"/>
    </source>
</evidence>
<keyword evidence="6" id="KW-1185">Reference proteome</keyword>
<keyword evidence="1" id="KW-0677">Repeat</keyword>
<dbReference type="InterPro" id="IPR016035">
    <property type="entry name" value="Acyl_Trfase/lysoPLipase"/>
</dbReference>
<dbReference type="Proteomes" id="UP000887575">
    <property type="component" value="Unassembled WGS sequence"/>
</dbReference>
<dbReference type="Gene3D" id="3.40.1090.10">
    <property type="entry name" value="Cytosolic phospholipase A2 catalytic domain"/>
    <property type="match status" value="1"/>
</dbReference>
<dbReference type="GO" id="GO:0047499">
    <property type="term" value="F:calcium-independent phospholipase A2 activity"/>
    <property type="evidence" value="ECO:0007669"/>
    <property type="project" value="InterPro"/>
</dbReference>